<evidence type="ECO:0000313" key="1">
    <source>
        <dbReference type="EMBL" id="PMS21036.1"/>
    </source>
</evidence>
<dbReference type="Proteomes" id="UP000235347">
    <property type="component" value="Unassembled WGS sequence"/>
</dbReference>
<evidence type="ECO:0000313" key="2">
    <source>
        <dbReference type="Proteomes" id="UP000235347"/>
    </source>
</evidence>
<accession>A0A2N7VV46</accession>
<sequence length="72" mass="7919">MATLVIHDLPESVELDRQAMSAVTGGSMVQTRQTLFVRRHALTGLPRTVFAGLHDPALSEQPDKPVLKTLLR</sequence>
<name>A0A2N7VV46_9BURK</name>
<organism evidence="1 2">
    <name type="scientific">Trinickia soli</name>
    <dbReference type="NCBI Taxonomy" id="380675"/>
    <lineage>
        <taxon>Bacteria</taxon>
        <taxon>Pseudomonadati</taxon>
        <taxon>Pseudomonadota</taxon>
        <taxon>Betaproteobacteria</taxon>
        <taxon>Burkholderiales</taxon>
        <taxon>Burkholderiaceae</taxon>
        <taxon>Trinickia</taxon>
    </lineage>
</organism>
<dbReference type="RefSeq" id="WP_146012105.1">
    <property type="nucleotide sequence ID" value="NZ_CADIKD010000005.1"/>
</dbReference>
<dbReference type="AlphaFoldDB" id="A0A2N7VV46"/>
<protein>
    <submittedName>
        <fullName evidence="1">Uncharacterized protein</fullName>
    </submittedName>
</protein>
<keyword evidence="2" id="KW-1185">Reference proteome</keyword>
<dbReference type="EMBL" id="PNYB01000017">
    <property type="protein sequence ID" value="PMS21036.1"/>
    <property type="molecule type" value="Genomic_DNA"/>
</dbReference>
<comment type="caution">
    <text evidence="1">The sequence shown here is derived from an EMBL/GenBank/DDBJ whole genome shotgun (WGS) entry which is preliminary data.</text>
</comment>
<gene>
    <name evidence="1" type="ORF">C0Z19_19310</name>
</gene>
<reference evidence="1 2" key="1">
    <citation type="submission" date="2018-01" db="EMBL/GenBank/DDBJ databases">
        <title>Whole genome analyses suggest that Burkholderia sensu lato contains two further novel genera in the rhizoxinica-symbiotica group Mycetohabitans gen. nov., and Trinickia gen. nov.: implications for the evolution of diazotrophy and nodulation in the Burkholderiaceae.</title>
        <authorList>
            <person name="Estrada-de los Santos P."/>
            <person name="Palmer M."/>
            <person name="Chavez-Ramirez B."/>
            <person name="Beukes C."/>
            <person name="Steenkamp E.T."/>
            <person name="Hirsch A.M."/>
            <person name="Manyaka P."/>
            <person name="Maluk M."/>
            <person name="Lafos M."/>
            <person name="Crook M."/>
            <person name="Gross E."/>
            <person name="Simon M.F."/>
            <person name="Bueno dos Reis Junior F."/>
            <person name="Poole P.S."/>
            <person name="Venter S.N."/>
            <person name="James E.K."/>
        </authorList>
    </citation>
    <scope>NUCLEOTIDE SEQUENCE [LARGE SCALE GENOMIC DNA]</scope>
    <source>
        <strain evidence="1 2">GP25-8</strain>
    </source>
</reference>
<proteinExistence type="predicted"/>